<keyword evidence="3 5" id="KW-0378">Hydrolase</keyword>
<keyword evidence="2 5" id="KW-0645">Protease</keyword>
<feature type="active site" description="Charge relay system" evidence="5">
    <location>
        <position position="377"/>
    </location>
</feature>
<keyword evidence="8" id="KW-1185">Reference proteome</keyword>
<evidence type="ECO:0000256" key="1">
    <source>
        <dbReference type="ARBA" id="ARBA00011073"/>
    </source>
</evidence>
<feature type="domain" description="Peptidase S8/S53" evidence="6">
    <location>
        <begin position="149"/>
        <end position="435"/>
    </location>
</feature>
<keyword evidence="4 5" id="KW-0720">Serine protease</keyword>
<evidence type="ECO:0000256" key="3">
    <source>
        <dbReference type="ARBA" id="ARBA00022801"/>
    </source>
</evidence>
<evidence type="ECO:0000259" key="6">
    <source>
        <dbReference type="Pfam" id="PF00082"/>
    </source>
</evidence>
<name>A0A521D3R4_SACCC</name>
<dbReference type="InterPro" id="IPR000209">
    <property type="entry name" value="Peptidase_S8/S53_dom"/>
</dbReference>
<organism evidence="7 8">
    <name type="scientific">Saccharicrinis carchari</name>
    <dbReference type="NCBI Taxonomy" id="1168039"/>
    <lineage>
        <taxon>Bacteria</taxon>
        <taxon>Pseudomonadati</taxon>
        <taxon>Bacteroidota</taxon>
        <taxon>Bacteroidia</taxon>
        <taxon>Marinilabiliales</taxon>
        <taxon>Marinilabiliaceae</taxon>
        <taxon>Saccharicrinis</taxon>
    </lineage>
</organism>
<dbReference type="PROSITE" id="PS51892">
    <property type="entry name" value="SUBTILASE"/>
    <property type="match status" value="1"/>
</dbReference>
<dbReference type="RefSeq" id="WP_142533329.1">
    <property type="nucleotide sequence ID" value="NZ_FXTB01000004.1"/>
</dbReference>
<dbReference type="InterPro" id="IPR050131">
    <property type="entry name" value="Peptidase_S8_subtilisin-like"/>
</dbReference>
<evidence type="ECO:0000313" key="8">
    <source>
        <dbReference type="Proteomes" id="UP000319040"/>
    </source>
</evidence>
<dbReference type="GO" id="GO:0004252">
    <property type="term" value="F:serine-type endopeptidase activity"/>
    <property type="evidence" value="ECO:0007669"/>
    <property type="project" value="UniProtKB-UniRule"/>
</dbReference>
<evidence type="ECO:0000256" key="5">
    <source>
        <dbReference type="PROSITE-ProRule" id="PRU01240"/>
    </source>
</evidence>
<proteinExistence type="inferred from homology"/>
<dbReference type="Gene3D" id="3.40.50.200">
    <property type="entry name" value="Peptidase S8/S53 domain"/>
    <property type="match status" value="1"/>
</dbReference>
<evidence type="ECO:0000256" key="4">
    <source>
        <dbReference type="ARBA" id="ARBA00022825"/>
    </source>
</evidence>
<reference evidence="7 8" key="1">
    <citation type="submission" date="2017-05" db="EMBL/GenBank/DDBJ databases">
        <authorList>
            <person name="Varghese N."/>
            <person name="Submissions S."/>
        </authorList>
    </citation>
    <scope>NUCLEOTIDE SEQUENCE [LARGE SCALE GENOMIC DNA]</scope>
    <source>
        <strain evidence="7 8">DSM 27040</strain>
    </source>
</reference>
<comment type="similarity">
    <text evidence="1 5">Belongs to the peptidase S8 family.</text>
</comment>
<dbReference type="PANTHER" id="PTHR43806">
    <property type="entry name" value="PEPTIDASE S8"/>
    <property type="match status" value="1"/>
</dbReference>
<gene>
    <name evidence="7" type="ORF">SAMN06265379_104179</name>
</gene>
<dbReference type="InterPro" id="IPR036852">
    <property type="entry name" value="Peptidase_S8/S53_dom_sf"/>
</dbReference>
<accession>A0A521D3R4</accession>
<sequence>MFKYYNFEVLISDNEEEKQRALTQIKQIFKVTPRPAFGRNSHNLKNDRLKNIYSFKLFSSRSLVWDKAQMLANIDGVLDVDPIIKTKVSFELEEDEAPLNEMQNIRQKGRPDPKWYLSNSKFPEAIAYAKAQYQIGEGHYNGGETNLNLAHLDTGYTDHPELSKVKRELGYNYVNTILDRILSIFIGRPSKRNAKDRLRNARPFKWASHGTSTAGIIVGINTNNRGITGDAPDFTNGVFPHLNLIPYRISETIVSFNNKMAHAARQAMIDRCQVITMSHAGLLRIRSWKEAVREAYENGVIWVAAPGSHIKGVKKIWTYPAKFPETITATVSTFDNKAWEKGFGGKEVDIAAPGLDMYVPFSRKGKKYAYRWSEGSSFSTPITAAAAALWLAHHGQDKLNALYLKPWQKVEAFRNCLKESARRPDGWNTQIYGAGILDVLSLLKHPLPMPESLHHTSSKTDECSKKSLMVDWNDYILNKEITFHTCCAKIESQENDDNIFQKVEQRASKDAKIKMKHIVSSEENKIKSAELKSHVKGFADDWGY</sequence>
<protein>
    <submittedName>
        <fullName evidence="7">Subtilase family protein</fullName>
    </submittedName>
</protein>
<evidence type="ECO:0000256" key="2">
    <source>
        <dbReference type="ARBA" id="ARBA00022670"/>
    </source>
</evidence>
<dbReference type="PANTHER" id="PTHR43806:SF11">
    <property type="entry name" value="CEREVISIN-RELATED"/>
    <property type="match status" value="1"/>
</dbReference>
<dbReference type="OrthoDB" id="1489355at2"/>
<dbReference type="EMBL" id="FXTB01000004">
    <property type="protein sequence ID" value="SMO66297.1"/>
    <property type="molecule type" value="Genomic_DNA"/>
</dbReference>
<evidence type="ECO:0000313" key="7">
    <source>
        <dbReference type="EMBL" id="SMO66297.1"/>
    </source>
</evidence>
<dbReference type="AlphaFoldDB" id="A0A521D3R4"/>
<dbReference type="Proteomes" id="UP000319040">
    <property type="component" value="Unassembled WGS sequence"/>
</dbReference>
<feature type="active site" description="Charge relay system" evidence="5">
    <location>
        <position position="153"/>
    </location>
</feature>
<feature type="active site" description="Charge relay system" evidence="5">
    <location>
        <position position="209"/>
    </location>
</feature>
<dbReference type="SUPFAM" id="SSF52743">
    <property type="entry name" value="Subtilisin-like"/>
    <property type="match status" value="1"/>
</dbReference>
<dbReference type="Pfam" id="PF00082">
    <property type="entry name" value="Peptidase_S8"/>
    <property type="match status" value="1"/>
</dbReference>
<dbReference type="GO" id="GO:0006508">
    <property type="term" value="P:proteolysis"/>
    <property type="evidence" value="ECO:0007669"/>
    <property type="project" value="UniProtKB-KW"/>
</dbReference>
<dbReference type="CDD" id="cd00306">
    <property type="entry name" value="Peptidases_S8_S53"/>
    <property type="match status" value="1"/>
</dbReference>